<comment type="caution">
    <text evidence="2">The sequence shown here is derived from an EMBL/GenBank/DDBJ whole genome shotgun (WGS) entry which is preliminary data.</text>
</comment>
<dbReference type="PANTHER" id="PTHR46033:SF8">
    <property type="entry name" value="PROTEIN MAINTENANCE OF MERISTEMS-LIKE"/>
    <property type="match status" value="1"/>
</dbReference>
<dbReference type="InterPro" id="IPR044824">
    <property type="entry name" value="MAIN-like"/>
</dbReference>
<dbReference type="EMBL" id="ASHM01164401">
    <property type="protein sequence ID" value="PNX64318.1"/>
    <property type="molecule type" value="Genomic_DNA"/>
</dbReference>
<evidence type="ECO:0000259" key="1">
    <source>
        <dbReference type="Pfam" id="PF10536"/>
    </source>
</evidence>
<dbReference type="AlphaFoldDB" id="A0A2K3KDF9"/>
<reference evidence="2 3" key="2">
    <citation type="journal article" date="2017" name="Front. Plant Sci.">
        <title>Gene Classification and Mining of Molecular Markers Useful in Red Clover (Trifolium pratense) Breeding.</title>
        <authorList>
            <person name="Istvanek J."/>
            <person name="Dluhosova J."/>
            <person name="Dluhos P."/>
            <person name="Patkova L."/>
            <person name="Nedelnik J."/>
            <person name="Repkova J."/>
        </authorList>
    </citation>
    <scope>NUCLEOTIDE SEQUENCE [LARGE SCALE GENOMIC DNA]</scope>
    <source>
        <strain evidence="3">cv. Tatra</strain>
        <tissue evidence="2">Young leaves</tissue>
    </source>
</reference>
<dbReference type="InterPro" id="IPR019557">
    <property type="entry name" value="AminoTfrase-like_pln_mobile"/>
</dbReference>
<gene>
    <name evidence="2" type="ORF">L195_g062058</name>
</gene>
<dbReference type="STRING" id="57577.A0A2K3KDF9"/>
<evidence type="ECO:0000313" key="3">
    <source>
        <dbReference type="Proteomes" id="UP000236291"/>
    </source>
</evidence>
<name>A0A2K3KDF9_TRIPR</name>
<dbReference type="ExpressionAtlas" id="A0A2K3KDF9">
    <property type="expression patterns" value="baseline"/>
</dbReference>
<organism evidence="2 3">
    <name type="scientific">Trifolium pratense</name>
    <name type="common">Red clover</name>
    <dbReference type="NCBI Taxonomy" id="57577"/>
    <lineage>
        <taxon>Eukaryota</taxon>
        <taxon>Viridiplantae</taxon>
        <taxon>Streptophyta</taxon>
        <taxon>Embryophyta</taxon>
        <taxon>Tracheophyta</taxon>
        <taxon>Spermatophyta</taxon>
        <taxon>Magnoliopsida</taxon>
        <taxon>eudicotyledons</taxon>
        <taxon>Gunneridae</taxon>
        <taxon>Pentapetalae</taxon>
        <taxon>rosids</taxon>
        <taxon>fabids</taxon>
        <taxon>Fabales</taxon>
        <taxon>Fabaceae</taxon>
        <taxon>Papilionoideae</taxon>
        <taxon>50 kb inversion clade</taxon>
        <taxon>NPAAA clade</taxon>
        <taxon>Hologalegina</taxon>
        <taxon>IRL clade</taxon>
        <taxon>Trifolieae</taxon>
        <taxon>Trifolium</taxon>
    </lineage>
</organism>
<feature type="domain" description="Aminotransferase-like plant mobile" evidence="1">
    <location>
        <begin position="41"/>
        <end position="88"/>
    </location>
</feature>
<evidence type="ECO:0000313" key="2">
    <source>
        <dbReference type="EMBL" id="PNX64318.1"/>
    </source>
</evidence>
<feature type="non-terminal residue" evidence="2">
    <location>
        <position position="93"/>
    </location>
</feature>
<proteinExistence type="predicted"/>
<dbReference type="Proteomes" id="UP000236291">
    <property type="component" value="Unassembled WGS sequence"/>
</dbReference>
<sequence>MIMSVSNGGKMNSIVYFVNDFKWWHATMDTIGMYGLELTGYSFLDPALLSTFVERWHGETSSFHMPSGKMTVTLDDVRYLLHLPIKGRLLDHK</sequence>
<reference evidence="2 3" key="1">
    <citation type="journal article" date="2014" name="Am. J. Bot.">
        <title>Genome assembly and annotation for red clover (Trifolium pratense; Fabaceae).</title>
        <authorList>
            <person name="Istvanek J."/>
            <person name="Jaros M."/>
            <person name="Krenek A."/>
            <person name="Repkova J."/>
        </authorList>
    </citation>
    <scope>NUCLEOTIDE SEQUENCE [LARGE SCALE GENOMIC DNA]</scope>
    <source>
        <strain evidence="3">cv. Tatra</strain>
        <tissue evidence="2">Young leaves</tissue>
    </source>
</reference>
<accession>A0A2K3KDF9</accession>
<dbReference type="Pfam" id="PF10536">
    <property type="entry name" value="PMD"/>
    <property type="match status" value="1"/>
</dbReference>
<dbReference type="GO" id="GO:0010073">
    <property type="term" value="P:meristem maintenance"/>
    <property type="evidence" value="ECO:0007669"/>
    <property type="project" value="InterPro"/>
</dbReference>
<dbReference type="PANTHER" id="PTHR46033">
    <property type="entry name" value="PROTEIN MAIN-LIKE 2"/>
    <property type="match status" value="1"/>
</dbReference>
<protein>
    <submittedName>
        <fullName evidence="2">Putative IMP dehydrogenase/GMP reductase</fullName>
    </submittedName>
</protein>